<accession>A0ACC2BP93</accession>
<organism evidence="1 2">
    <name type="scientific">Diphasiastrum complanatum</name>
    <name type="common">Issler's clubmoss</name>
    <name type="synonym">Lycopodium complanatum</name>
    <dbReference type="NCBI Taxonomy" id="34168"/>
    <lineage>
        <taxon>Eukaryota</taxon>
        <taxon>Viridiplantae</taxon>
        <taxon>Streptophyta</taxon>
        <taxon>Embryophyta</taxon>
        <taxon>Tracheophyta</taxon>
        <taxon>Lycopodiopsida</taxon>
        <taxon>Lycopodiales</taxon>
        <taxon>Lycopodiaceae</taxon>
        <taxon>Lycopodioideae</taxon>
        <taxon>Diphasiastrum</taxon>
    </lineage>
</organism>
<comment type="caution">
    <text evidence="1">The sequence shown here is derived from an EMBL/GenBank/DDBJ whole genome shotgun (WGS) entry which is preliminary data.</text>
</comment>
<dbReference type="EMBL" id="CM055105">
    <property type="protein sequence ID" value="KAJ7531614.1"/>
    <property type="molecule type" value="Genomic_DNA"/>
</dbReference>
<dbReference type="Proteomes" id="UP001162992">
    <property type="component" value="Chromosome 14"/>
</dbReference>
<protein>
    <submittedName>
        <fullName evidence="1">Uncharacterized protein</fullName>
    </submittedName>
</protein>
<sequence>MGRLCAGNGRCTGQARMGTCVGYCVIIMLSVLDFAASSRPTFHFDAGVLEKNRVVYTASNAAEIRVQPANLKMQAGPEVKIRSSSCSLKFEKRHLNGLGSAPPHCNYKCRSCNPCTAVHVPIKPGLIKLAEYYPEAWRCQCGGRLYVP</sequence>
<gene>
    <name evidence="1" type="ORF">O6H91_14G051200</name>
</gene>
<evidence type="ECO:0000313" key="2">
    <source>
        <dbReference type="Proteomes" id="UP001162992"/>
    </source>
</evidence>
<evidence type="ECO:0000313" key="1">
    <source>
        <dbReference type="EMBL" id="KAJ7531614.1"/>
    </source>
</evidence>
<proteinExistence type="predicted"/>
<name>A0ACC2BP93_DIPCM</name>
<reference evidence="2" key="1">
    <citation type="journal article" date="2024" name="Proc. Natl. Acad. Sci. U.S.A.">
        <title>Extraordinary preservation of gene collinearity over three hundred million years revealed in homosporous lycophytes.</title>
        <authorList>
            <person name="Li C."/>
            <person name="Wickell D."/>
            <person name="Kuo L.Y."/>
            <person name="Chen X."/>
            <person name="Nie B."/>
            <person name="Liao X."/>
            <person name="Peng D."/>
            <person name="Ji J."/>
            <person name="Jenkins J."/>
            <person name="Williams M."/>
            <person name="Shu S."/>
            <person name="Plott C."/>
            <person name="Barry K."/>
            <person name="Rajasekar S."/>
            <person name="Grimwood J."/>
            <person name="Han X."/>
            <person name="Sun S."/>
            <person name="Hou Z."/>
            <person name="He W."/>
            <person name="Dai G."/>
            <person name="Sun C."/>
            <person name="Schmutz J."/>
            <person name="Leebens-Mack J.H."/>
            <person name="Li F.W."/>
            <person name="Wang L."/>
        </authorList>
    </citation>
    <scope>NUCLEOTIDE SEQUENCE [LARGE SCALE GENOMIC DNA]</scope>
    <source>
        <strain evidence="2">cv. PW_Plant_1</strain>
    </source>
</reference>
<keyword evidence="2" id="KW-1185">Reference proteome</keyword>